<dbReference type="Proteomes" id="UP001153555">
    <property type="component" value="Unassembled WGS sequence"/>
</dbReference>
<keyword evidence="1" id="KW-0479">Metal-binding</keyword>
<dbReference type="SUPFAM" id="SSF56219">
    <property type="entry name" value="DNase I-like"/>
    <property type="match status" value="1"/>
</dbReference>
<dbReference type="GO" id="GO:0008270">
    <property type="term" value="F:zinc ion binding"/>
    <property type="evidence" value="ECO:0007669"/>
    <property type="project" value="UniProtKB-KW"/>
</dbReference>
<proteinExistence type="predicted"/>
<dbReference type="GO" id="GO:0003676">
    <property type="term" value="F:nucleic acid binding"/>
    <property type="evidence" value="ECO:0007669"/>
    <property type="project" value="InterPro"/>
</dbReference>
<dbReference type="InterPro" id="IPR036691">
    <property type="entry name" value="Endo/exonu/phosph_ase_sf"/>
</dbReference>
<evidence type="ECO:0000256" key="1">
    <source>
        <dbReference type="PROSITE-ProRule" id="PRU00047"/>
    </source>
</evidence>
<dbReference type="PANTHER" id="PTHR33710:SF77">
    <property type="entry name" value="DNASE I-LIKE SUPERFAMILY PROTEIN"/>
    <property type="match status" value="1"/>
</dbReference>
<evidence type="ECO:0000256" key="2">
    <source>
        <dbReference type="SAM" id="MobiDB-lite"/>
    </source>
</evidence>
<dbReference type="InterPro" id="IPR025836">
    <property type="entry name" value="Zn_knuckle_CX2CX4HX4C"/>
</dbReference>
<evidence type="ECO:0000259" key="3">
    <source>
        <dbReference type="PROSITE" id="PS50158"/>
    </source>
</evidence>
<reference evidence="4" key="1">
    <citation type="submission" date="2019-12" db="EMBL/GenBank/DDBJ databases">
        <authorList>
            <person name="Scholes J."/>
        </authorList>
    </citation>
    <scope>NUCLEOTIDE SEQUENCE</scope>
</reference>
<evidence type="ECO:0000313" key="5">
    <source>
        <dbReference type="Proteomes" id="UP001153555"/>
    </source>
</evidence>
<accession>A0A9N7MKI5</accession>
<gene>
    <name evidence="4" type="ORF">SHERM_09951</name>
</gene>
<dbReference type="EMBL" id="CACSLK010000984">
    <property type="protein sequence ID" value="CAA0807084.1"/>
    <property type="molecule type" value="Genomic_DNA"/>
</dbReference>
<feature type="region of interest" description="Disordered" evidence="2">
    <location>
        <begin position="152"/>
        <end position="196"/>
    </location>
</feature>
<keyword evidence="1" id="KW-0863">Zinc-finger</keyword>
<dbReference type="AlphaFoldDB" id="A0A9N7MKI5"/>
<dbReference type="OrthoDB" id="1267182at2759"/>
<protein>
    <recommendedName>
        <fullName evidence="3">CCHC-type domain-containing protein</fullName>
    </recommendedName>
</protein>
<name>A0A9N7MKI5_STRHE</name>
<dbReference type="InterPro" id="IPR001878">
    <property type="entry name" value="Znf_CCHC"/>
</dbReference>
<keyword evidence="5" id="KW-1185">Reference proteome</keyword>
<organism evidence="4 5">
    <name type="scientific">Striga hermonthica</name>
    <name type="common">Purple witchweed</name>
    <name type="synonym">Buchnera hermonthica</name>
    <dbReference type="NCBI Taxonomy" id="68872"/>
    <lineage>
        <taxon>Eukaryota</taxon>
        <taxon>Viridiplantae</taxon>
        <taxon>Streptophyta</taxon>
        <taxon>Embryophyta</taxon>
        <taxon>Tracheophyta</taxon>
        <taxon>Spermatophyta</taxon>
        <taxon>Magnoliopsida</taxon>
        <taxon>eudicotyledons</taxon>
        <taxon>Gunneridae</taxon>
        <taxon>Pentapetalae</taxon>
        <taxon>asterids</taxon>
        <taxon>lamiids</taxon>
        <taxon>Lamiales</taxon>
        <taxon>Orobanchaceae</taxon>
        <taxon>Buchnereae</taxon>
        <taxon>Striga</taxon>
    </lineage>
</organism>
<evidence type="ECO:0000313" key="4">
    <source>
        <dbReference type="EMBL" id="CAA0807084.1"/>
    </source>
</evidence>
<feature type="compositionally biased region" description="Basic and acidic residues" evidence="2">
    <location>
        <begin position="182"/>
        <end position="191"/>
    </location>
</feature>
<sequence>MADPGDLGDEVTKKLQKFSLTVKESGGVEIQRRDIASSEEECMNSLFGKVIGDRKASLLGVKRAMSAIWRLHQRLEEPLPRCTVVKLEDQQTMVQFKYERLVNLCYYCGCIGHLDKNCETRLMDIENRCLQEGQFGDWLKAANFIYGNRHSVNSGSEPKESSHAPNPKMDTNAAASTSRHPPHSEKGENREGGSSVYKALSAKESGQSMELVMVSPLGEEEEIAEVEIRKEGEEKSDIMVIEEANSPLIDVGVEAEVLLADSRRTWRRAAAKAGRLMRSPELEKSKGGLLLMWDQEVEIRKLEGNEFCIQVEVRGPGGLGELLGNCRDWNEIVSNEEKRGGLVRSENSFLPFRDFIVDMEMQEQDQKGALFTLGNNRRGDGYVEERLDKVFTSQEWLLKFPKMEVSNFFRSESDHNVILYDTEIELQSSRRRFVFDRNWLKMEGIEEAVAKGWEMDSEGSEMFKAHQKVKHTKKAILSWYNPVKRNNEKLIQTLTAKMEKLREEGREKDWVTWCSTKCDLDKAYMEEEQYWRAKSRALWLKVGDKNTRFFHAFAAQRRKRNFFLRLVSGTGENGADTRLDEFGWIPLMRGEKPETRVHLDHSQFRVKDLLINNGKGWDEVLVKALFQPAVAEKIMAINSLNPRVADLRKCTFFDKGRFPVKKAYEEFCSIEWRQYKNGGSFKKFS</sequence>
<comment type="caution">
    <text evidence="4">The sequence shown here is derived from an EMBL/GenBank/DDBJ whole genome shotgun (WGS) entry which is preliminary data.</text>
</comment>
<dbReference type="PROSITE" id="PS50158">
    <property type="entry name" value="ZF_CCHC"/>
    <property type="match status" value="1"/>
</dbReference>
<dbReference type="PANTHER" id="PTHR33710">
    <property type="entry name" value="BNAC02G09200D PROTEIN"/>
    <property type="match status" value="1"/>
</dbReference>
<dbReference type="Pfam" id="PF14392">
    <property type="entry name" value="zf-CCHC_4"/>
    <property type="match status" value="1"/>
</dbReference>
<feature type="domain" description="CCHC-type" evidence="3">
    <location>
        <begin position="105"/>
        <end position="118"/>
    </location>
</feature>
<keyword evidence="1" id="KW-0862">Zinc</keyword>